<keyword evidence="4" id="KW-1003">Cell membrane</keyword>
<feature type="domain" description="EamA" evidence="9">
    <location>
        <begin position="11"/>
        <end position="150"/>
    </location>
</feature>
<accession>A0A0C2R0K1</accession>
<dbReference type="InterPro" id="IPR037185">
    <property type="entry name" value="EmrE-like"/>
</dbReference>
<dbReference type="GO" id="GO:0005886">
    <property type="term" value="C:plasma membrane"/>
    <property type="evidence" value="ECO:0007669"/>
    <property type="project" value="UniProtKB-SubCell"/>
</dbReference>
<comment type="subcellular location">
    <subcellularLocation>
        <location evidence="1">Cell membrane</location>
        <topology evidence="1">Multi-pass membrane protein</topology>
    </subcellularLocation>
</comment>
<keyword evidence="3" id="KW-0813">Transport</keyword>
<dbReference type="PANTHER" id="PTHR22911:SF137">
    <property type="entry name" value="SOLUTE CARRIER FAMILY 35 MEMBER G2-RELATED"/>
    <property type="match status" value="1"/>
</dbReference>
<evidence type="ECO:0000256" key="1">
    <source>
        <dbReference type="ARBA" id="ARBA00004651"/>
    </source>
</evidence>
<dbReference type="Pfam" id="PF00892">
    <property type="entry name" value="EamA"/>
    <property type="match status" value="2"/>
</dbReference>
<protein>
    <recommendedName>
        <fullName evidence="9">EamA domain-containing protein</fullName>
    </recommendedName>
</protein>
<dbReference type="OrthoDB" id="369870at2"/>
<dbReference type="SUPFAM" id="SSF103481">
    <property type="entry name" value="Multidrug resistance efflux transporter EmrE"/>
    <property type="match status" value="2"/>
</dbReference>
<feature type="transmembrane region" description="Helical" evidence="8">
    <location>
        <begin position="157"/>
        <end position="173"/>
    </location>
</feature>
<evidence type="ECO:0000256" key="6">
    <source>
        <dbReference type="ARBA" id="ARBA00022989"/>
    </source>
</evidence>
<gene>
    <name evidence="10" type="ORF">KP78_36790</name>
</gene>
<feature type="transmembrane region" description="Helical" evidence="8">
    <location>
        <begin position="273"/>
        <end position="291"/>
    </location>
</feature>
<dbReference type="EMBL" id="JXRP01000020">
    <property type="protein sequence ID" value="KIL43855.1"/>
    <property type="molecule type" value="Genomic_DNA"/>
</dbReference>
<dbReference type="Proteomes" id="UP000031938">
    <property type="component" value="Unassembled WGS sequence"/>
</dbReference>
<dbReference type="InterPro" id="IPR000620">
    <property type="entry name" value="EamA_dom"/>
</dbReference>
<evidence type="ECO:0000256" key="2">
    <source>
        <dbReference type="ARBA" id="ARBA00007362"/>
    </source>
</evidence>
<feature type="transmembrane region" description="Helical" evidence="8">
    <location>
        <begin position="79"/>
        <end position="98"/>
    </location>
</feature>
<comment type="similarity">
    <text evidence="2">Belongs to the EamA transporter family.</text>
</comment>
<feature type="transmembrane region" description="Helical" evidence="8">
    <location>
        <begin position="217"/>
        <end position="236"/>
    </location>
</feature>
<keyword evidence="7 8" id="KW-0472">Membrane</keyword>
<keyword evidence="6 8" id="KW-1133">Transmembrane helix</keyword>
<dbReference type="InterPro" id="IPR004626">
    <property type="entry name" value="RarD"/>
</dbReference>
<dbReference type="NCBIfam" id="TIGR00688">
    <property type="entry name" value="rarD"/>
    <property type="match status" value="1"/>
</dbReference>
<dbReference type="AlphaFoldDB" id="A0A0C2R0K1"/>
<comment type="caution">
    <text evidence="10">The sequence shown here is derived from an EMBL/GenBank/DDBJ whole genome shotgun (WGS) entry which is preliminary data.</text>
</comment>
<keyword evidence="5 8" id="KW-0812">Transmembrane</keyword>
<feature type="transmembrane region" description="Helical" evidence="8">
    <location>
        <begin position="185"/>
        <end position="205"/>
    </location>
</feature>
<reference evidence="10 11" key="1">
    <citation type="submission" date="2015-01" db="EMBL/GenBank/DDBJ databases">
        <title>Genome sequencing of Jeotgalibacillus soli.</title>
        <authorList>
            <person name="Goh K.M."/>
            <person name="Chan K.-G."/>
            <person name="Yaakop A.S."/>
            <person name="Ee R."/>
            <person name="Gan H.M."/>
            <person name="Chan C.S."/>
        </authorList>
    </citation>
    <scope>NUCLEOTIDE SEQUENCE [LARGE SCALE GENOMIC DNA]</scope>
    <source>
        <strain evidence="10 11">P9</strain>
    </source>
</reference>
<feature type="domain" description="EamA" evidence="9">
    <location>
        <begin position="159"/>
        <end position="290"/>
    </location>
</feature>
<dbReference type="PANTHER" id="PTHR22911">
    <property type="entry name" value="ACYL-MALONYL CONDENSING ENZYME-RELATED"/>
    <property type="match status" value="1"/>
</dbReference>
<feature type="transmembrane region" description="Helical" evidence="8">
    <location>
        <begin position="12"/>
        <end position="29"/>
    </location>
</feature>
<feature type="transmembrane region" description="Helical" evidence="8">
    <location>
        <begin position="134"/>
        <end position="151"/>
    </location>
</feature>
<evidence type="ECO:0000256" key="8">
    <source>
        <dbReference type="SAM" id="Phobius"/>
    </source>
</evidence>
<evidence type="ECO:0000256" key="7">
    <source>
        <dbReference type="ARBA" id="ARBA00023136"/>
    </source>
</evidence>
<feature type="transmembrane region" description="Helical" evidence="8">
    <location>
        <begin position="110"/>
        <end position="127"/>
    </location>
</feature>
<sequence>MEREERQERQGMLYAISAYLIWGLLPIYWKFLHHISAEEILANRIFWSFWFMFVLLLATGNLRALKREGLTLQKNKKRLAALVAASLLITGNWFLYIWAVNSNQIVEASLGYYINPLVSVLLGVVVLKETLSRAQIVSFILALIGVMIITISYGNFPWIAFTLALSFGLYGLVKKMLQVDAAIGLTLETLVTMPIALIYITYLFINGTSVLFSGDIQIDLLLIGAGAATALPLLFFAKGAQRIPLYMMGFLQYIAPTIMLILGVLVYQEAFTFIDFISFFFIWSGLTLFSVSRSKWYVKRVQRNAM</sequence>
<evidence type="ECO:0000256" key="4">
    <source>
        <dbReference type="ARBA" id="ARBA00022475"/>
    </source>
</evidence>
<evidence type="ECO:0000256" key="5">
    <source>
        <dbReference type="ARBA" id="ARBA00022692"/>
    </source>
</evidence>
<evidence type="ECO:0000313" key="10">
    <source>
        <dbReference type="EMBL" id="KIL43855.1"/>
    </source>
</evidence>
<proteinExistence type="inferred from homology"/>
<feature type="transmembrane region" description="Helical" evidence="8">
    <location>
        <begin position="41"/>
        <end position="58"/>
    </location>
</feature>
<keyword evidence="11" id="KW-1185">Reference proteome</keyword>
<dbReference type="PATRIC" id="fig|889306.3.peg.3694"/>
<dbReference type="RefSeq" id="WP_041090787.1">
    <property type="nucleotide sequence ID" value="NZ_JXRP01000020.1"/>
</dbReference>
<evidence type="ECO:0000256" key="3">
    <source>
        <dbReference type="ARBA" id="ARBA00022448"/>
    </source>
</evidence>
<evidence type="ECO:0000259" key="9">
    <source>
        <dbReference type="Pfam" id="PF00892"/>
    </source>
</evidence>
<name>A0A0C2R0K1_9BACL</name>
<dbReference type="Gene3D" id="1.10.3730.20">
    <property type="match status" value="1"/>
</dbReference>
<evidence type="ECO:0000313" key="11">
    <source>
        <dbReference type="Proteomes" id="UP000031938"/>
    </source>
</evidence>
<feature type="transmembrane region" description="Helical" evidence="8">
    <location>
        <begin position="243"/>
        <end position="267"/>
    </location>
</feature>
<organism evidence="10 11">
    <name type="scientific">Jeotgalibacillus soli</name>
    <dbReference type="NCBI Taxonomy" id="889306"/>
    <lineage>
        <taxon>Bacteria</taxon>
        <taxon>Bacillati</taxon>
        <taxon>Bacillota</taxon>
        <taxon>Bacilli</taxon>
        <taxon>Bacillales</taxon>
        <taxon>Caryophanaceae</taxon>
        <taxon>Jeotgalibacillus</taxon>
    </lineage>
</organism>